<dbReference type="SUPFAM" id="SSF140453">
    <property type="entry name" value="EsxAB dimer-like"/>
    <property type="match status" value="1"/>
</dbReference>
<proteinExistence type="predicted"/>
<dbReference type="Pfam" id="PF06013">
    <property type="entry name" value="WXG100"/>
    <property type="match status" value="1"/>
</dbReference>
<name>F0IIY5_STRSA</name>
<comment type="caution">
    <text evidence="1">The sequence shown here is derived from an EMBL/GenBank/DDBJ whole genome shotgun (WGS) entry which is preliminary data.</text>
</comment>
<gene>
    <name evidence="1" type="primary">esxA</name>
    <name evidence="1" type="ORF">HMPREF9383_0060</name>
</gene>
<dbReference type="Proteomes" id="UP000003530">
    <property type="component" value="Unassembled WGS sequence"/>
</dbReference>
<dbReference type="InterPro" id="IPR010310">
    <property type="entry name" value="T7SS_ESAT-6-like"/>
</dbReference>
<organism evidence="1 2">
    <name type="scientific">Streptococcus sanguinis SK150</name>
    <dbReference type="NCBI Taxonomy" id="888811"/>
    <lineage>
        <taxon>Bacteria</taxon>
        <taxon>Bacillati</taxon>
        <taxon>Bacillota</taxon>
        <taxon>Bacilli</taxon>
        <taxon>Lactobacillales</taxon>
        <taxon>Streptococcaceae</taxon>
        <taxon>Streptococcus</taxon>
    </lineage>
</organism>
<dbReference type="AlphaFoldDB" id="F0IIY5"/>
<dbReference type="NCBIfam" id="TIGR03930">
    <property type="entry name" value="WXG100_ESAT6"/>
    <property type="match status" value="1"/>
</dbReference>
<evidence type="ECO:0000313" key="1">
    <source>
        <dbReference type="EMBL" id="EGD37566.1"/>
    </source>
</evidence>
<dbReference type="Gene3D" id="1.10.287.1060">
    <property type="entry name" value="ESAT-6-like"/>
    <property type="match status" value="1"/>
</dbReference>
<evidence type="ECO:0000313" key="2">
    <source>
        <dbReference type="Proteomes" id="UP000003530"/>
    </source>
</evidence>
<accession>F0IIY5</accession>
<dbReference type="HOGENOM" id="CLU_158563_4_0_9"/>
<dbReference type="InterPro" id="IPR036689">
    <property type="entry name" value="ESAT-6-like_sf"/>
</dbReference>
<dbReference type="EMBL" id="AEXY01000003">
    <property type="protein sequence ID" value="EGD37566.1"/>
    <property type="molecule type" value="Genomic_DNA"/>
</dbReference>
<sequence>MCQHIFEKNIIKSLKHKVIIDIMYPLYKFAKGETTMAQIKLTPEDLRTSAQRYTQGSENVTQVLNELTREQGIISDNWDGSAFDSFEAQFNELTPKIREFATLLQDINAQLVKVADIVEQTDQDIAAQIH</sequence>
<reference evidence="1 2" key="1">
    <citation type="submission" date="2011-02" db="EMBL/GenBank/DDBJ databases">
        <authorList>
            <person name="Muzny D."/>
            <person name="Qin X."/>
            <person name="Deng J."/>
            <person name="Jiang H."/>
            <person name="Liu Y."/>
            <person name="Qu J."/>
            <person name="Song X.-Z."/>
            <person name="Zhang L."/>
            <person name="Thornton R."/>
            <person name="Coyle M."/>
            <person name="Francisco L."/>
            <person name="Jackson L."/>
            <person name="Javaid M."/>
            <person name="Korchina V."/>
            <person name="Kovar C."/>
            <person name="Mata R."/>
            <person name="Mathew T."/>
            <person name="Ngo R."/>
            <person name="Nguyen L."/>
            <person name="Nguyen N."/>
            <person name="Okwuonu G."/>
            <person name="Ongeri F."/>
            <person name="Pham C."/>
            <person name="Simmons D."/>
            <person name="Wilczek-Boney K."/>
            <person name="Hale W."/>
            <person name="Jakkamsetti A."/>
            <person name="Pham P."/>
            <person name="Ruth R."/>
            <person name="San Lucas F."/>
            <person name="Warren J."/>
            <person name="Zhang J."/>
            <person name="Zhao Z."/>
            <person name="Zhou C."/>
            <person name="Zhu D."/>
            <person name="Lee S."/>
            <person name="Bess C."/>
            <person name="Blankenburg K."/>
            <person name="Forbes L."/>
            <person name="Fu Q."/>
            <person name="Gubbala S."/>
            <person name="Hirani K."/>
            <person name="Jayaseelan J.C."/>
            <person name="Lara F."/>
            <person name="Munidasa M."/>
            <person name="Palculict T."/>
            <person name="Patil S."/>
            <person name="Pu L.-L."/>
            <person name="Saada N."/>
            <person name="Tang L."/>
            <person name="Weissenberger G."/>
            <person name="Zhu Y."/>
            <person name="Hemphill L."/>
            <person name="Shang Y."/>
            <person name="Youmans B."/>
            <person name="Ayvaz T."/>
            <person name="Ross M."/>
            <person name="Santibanez J."/>
            <person name="Aqrawi P."/>
            <person name="Gross S."/>
            <person name="Joshi V."/>
            <person name="Fowler G."/>
            <person name="Nazareth L."/>
            <person name="Reid J."/>
            <person name="Worley K."/>
            <person name="Petrosino J."/>
            <person name="Highlander S."/>
            <person name="Gibbs R."/>
        </authorList>
    </citation>
    <scope>NUCLEOTIDE SEQUENCE [LARGE SCALE GENOMIC DNA]</scope>
    <source>
        <strain evidence="1 2">SK150</strain>
    </source>
</reference>
<protein>
    <submittedName>
        <fullName evidence="1">Virulence factor EsxA</fullName>
    </submittedName>
</protein>
<dbReference type="PATRIC" id="fig|888811.3.peg.55"/>